<keyword evidence="3" id="KW-1185">Reference proteome</keyword>
<dbReference type="Proteomes" id="UP000504844">
    <property type="component" value="Chromosome"/>
</dbReference>
<reference evidence="2 3" key="1">
    <citation type="submission" date="2020-05" db="EMBL/GenBank/DDBJ databases">
        <title>Complete genome sequence of Deefgea sp. D17.</title>
        <authorList>
            <person name="Bae J.-W."/>
            <person name="Han J.E."/>
        </authorList>
    </citation>
    <scope>NUCLEOTIDE SEQUENCE [LARGE SCALE GENOMIC DNA]</scope>
    <source>
        <strain evidence="2 3">D17</strain>
    </source>
</reference>
<dbReference type="Pfam" id="PF22000">
    <property type="entry name" value="DUF6929"/>
    <property type="match status" value="1"/>
</dbReference>
<keyword evidence="1" id="KW-0732">Signal</keyword>
<feature type="signal peptide" evidence="1">
    <location>
        <begin position="1"/>
        <end position="20"/>
    </location>
</feature>
<accession>A0A6M8SMX4</accession>
<dbReference type="RefSeq" id="WP_173532024.1">
    <property type="nucleotide sequence ID" value="NZ_CP054143.1"/>
</dbReference>
<name>A0A6M8SMX4_9NEIS</name>
<evidence type="ECO:0000256" key="1">
    <source>
        <dbReference type="SAM" id="SignalP"/>
    </source>
</evidence>
<feature type="chain" id="PRO_5026712357" evidence="1">
    <location>
        <begin position="21"/>
        <end position="324"/>
    </location>
</feature>
<dbReference type="KEGG" id="dee:HQN60_01490"/>
<evidence type="ECO:0000313" key="2">
    <source>
        <dbReference type="EMBL" id="QKJ65514.1"/>
    </source>
</evidence>
<dbReference type="EMBL" id="CP054143">
    <property type="protein sequence ID" value="QKJ65514.1"/>
    <property type="molecule type" value="Genomic_DNA"/>
</dbReference>
<sequence length="324" mass="35486">MLKHLLAATLAATFALHANAESYTLELGQAHINRDLPSASGLNYRNGFFYAVGDDAQWLFELDKNFYITDKQLIKEYPIDPVTGRINKKVKPDFEALAQFRQGKQTWSLTLGSGSKSNREVGFLLSSDRISKHERSLTSLYTQLKTAAGIAELNIEGVALGNGKAYIFNRGNGGGNLIFAVKQHELIEYMFNKLETFSKVDTFKVTLPVVANFEAGLSGGDFWAKNNSLVYTASVEATGDSYNDGQILGSFIGVIPLEKLKDGVVLNLTPTSVPLLDQGGRVVITKAESLAIISSEEDEIKGAIASDNDDGTSEFFYFELEKND</sequence>
<proteinExistence type="predicted"/>
<dbReference type="InterPro" id="IPR053851">
    <property type="entry name" value="DUF6929"/>
</dbReference>
<protein>
    <submittedName>
        <fullName evidence="2">Uncharacterized protein</fullName>
    </submittedName>
</protein>
<gene>
    <name evidence="2" type="ORF">HQN60_01490</name>
</gene>
<organism evidence="2 3">
    <name type="scientific">Deefgea piscis</name>
    <dbReference type="NCBI Taxonomy" id="2739061"/>
    <lineage>
        <taxon>Bacteria</taxon>
        <taxon>Pseudomonadati</taxon>
        <taxon>Pseudomonadota</taxon>
        <taxon>Betaproteobacteria</taxon>
        <taxon>Neisseriales</taxon>
        <taxon>Chitinibacteraceae</taxon>
        <taxon>Deefgea</taxon>
    </lineage>
</organism>
<dbReference type="AlphaFoldDB" id="A0A6M8SMX4"/>
<evidence type="ECO:0000313" key="3">
    <source>
        <dbReference type="Proteomes" id="UP000504844"/>
    </source>
</evidence>